<sequence>MAVVVSVSGDSCQRIVLLPSPVRIFLPLRLRSGFQEQTGTSRSFQYESQLSISKRGDSKPGLCVIRCPMVSSSHWDCECASAVLSKLCQTRLEGEGEEEVIDATPLDRGCQYSMTWTKTLSKSMHLPKFSKRAVSARPLEPHALDLSRPIPFGDKSQWHPQTSLMRLSVLYWNHSPNSPTVLDVAQTANQAEGIIARMPHWRSSPAAPPLRNARV</sequence>
<dbReference type="EMBL" id="JBBWRZ010000015">
    <property type="protein sequence ID" value="KAK8222655.1"/>
    <property type="molecule type" value="Genomic_DNA"/>
</dbReference>
<reference evidence="1 2" key="1">
    <citation type="submission" date="2024-04" db="EMBL/GenBank/DDBJ databases">
        <title>Phyllosticta paracitricarpa is synonymous to the EU quarantine fungus P. citricarpa based on phylogenomic analyses.</title>
        <authorList>
            <consortium name="Lawrence Berkeley National Laboratory"/>
            <person name="Van Ingen-Buijs V.A."/>
            <person name="Van Westerhoven A.C."/>
            <person name="Haridas S."/>
            <person name="Skiadas P."/>
            <person name="Martin F."/>
            <person name="Groenewald J.Z."/>
            <person name="Crous P.W."/>
            <person name="Seidl M.F."/>
        </authorList>
    </citation>
    <scope>NUCLEOTIDE SEQUENCE [LARGE SCALE GENOMIC DNA]</scope>
    <source>
        <strain evidence="1 2">CBS 123374</strain>
    </source>
</reference>
<comment type="caution">
    <text evidence="1">The sequence shown here is derived from an EMBL/GenBank/DDBJ whole genome shotgun (WGS) entry which is preliminary data.</text>
</comment>
<proteinExistence type="predicted"/>
<accession>A0ABR1Y8K3</accession>
<evidence type="ECO:0000313" key="2">
    <source>
        <dbReference type="Proteomes" id="UP001492380"/>
    </source>
</evidence>
<dbReference type="Proteomes" id="UP001492380">
    <property type="component" value="Unassembled WGS sequence"/>
</dbReference>
<organism evidence="1 2">
    <name type="scientific">Phyllosticta capitalensis</name>
    <dbReference type="NCBI Taxonomy" id="121624"/>
    <lineage>
        <taxon>Eukaryota</taxon>
        <taxon>Fungi</taxon>
        <taxon>Dikarya</taxon>
        <taxon>Ascomycota</taxon>
        <taxon>Pezizomycotina</taxon>
        <taxon>Dothideomycetes</taxon>
        <taxon>Dothideomycetes incertae sedis</taxon>
        <taxon>Botryosphaeriales</taxon>
        <taxon>Phyllostictaceae</taxon>
        <taxon>Phyllosticta</taxon>
    </lineage>
</organism>
<protein>
    <submittedName>
        <fullName evidence="1">Uncharacterized protein</fullName>
    </submittedName>
</protein>
<gene>
    <name evidence="1" type="ORF">HDK90DRAFT_545075</name>
</gene>
<evidence type="ECO:0000313" key="1">
    <source>
        <dbReference type="EMBL" id="KAK8222655.1"/>
    </source>
</evidence>
<keyword evidence="2" id="KW-1185">Reference proteome</keyword>
<name>A0ABR1Y8K3_9PEZI</name>